<evidence type="ECO:0000256" key="7">
    <source>
        <dbReference type="RuleBase" id="RU003915"/>
    </source>
</evidence>
<sequence>MITTPSGLQYEDTVVGQGDEAQAGRPVQVHYTGWLYVNDAAGSKFDSSKDRGQPFEFPLGMGHVIRGWDEGVQGMKVGGTRRLVIPPELGYGARGAGGVIPPNATLLFEVDLLAV</sequence>
<evidence type="ECO:0000313" key="11">
    <source>
        <dbReference type="Proteomes" id="UP000028878"/>
    </source>
</evidence>
<evidence type="ECO:0000256" key="6">
    <source>
        <dbReference type="PROSITE-ProRule" id="PRU00277"/>
    </source>
</evidence>
<reference evidence="11" key="2">
    <citation type="submission" date="2014-11" db="EMBL/GenBank/DDBJ databases">
        <title>Draft genome sequence of Hydrogenophaga intermedia S1.</title>
        <authorList>
            <person name="Gan H.M."/>
            <person name="Chew T.H."/>
            <person name="Stolz A."/>
        </authorList>
    </citation>
    <scope>NUCLEOTIDE SEQUENCE [LARGE SCALE GENOMIC DNA]</scope>
    <source>
        <strain evidence="11">S1</strain>
    </source>
</reference>
<dbReference type="GO" id="GO:0003755">
    <property type="term" value="F:peptidyl-prolyl cis-trans isomerase activity"/>
    <property type="evidence" value="ECO:0007669"/>
    <property type="project" value="UniProtKB-UniRule"/>
</dbReference>
<evidence type="ECO:0000259" key="9">
    <source>
        <dbReference type="PROSITE" id="PS50059"/>
    </source>
</evidence>
<evidence type="ECO:0000256" key="3">
    <source>
        <dbReference type="ARBA" id="ARBA00023110"/>
    </source>
</evidence>
<dbReference type="RefSeq" id="WP_009520356.1">
    <property type="nucleotide sequence ID" value="NZ_CCAE010000016.1"/>
</dbReference>
<gene>
    <name evidence="10" type="ORF">BN948_02326</name>
</gene>
<feature type="region of interest" description="Disordered" evidence="8">
    <location>
        <begin position="1"/>
        <end position="22"/>
    </location>
</feature>
<dbReference type="InterPro" id="IPR046357">
    <property type="entry name" value="PPIase_dom_sf"/>
</dbReference>
<dbReference type="EMBL" id="CCAE010000016">
    <property type="protein sequence ID" value="CDN87898.1"/>
    <property type="molecule type" value="Genomic_DNA"/>
</dbReference>
<dbReference type="PROSITE" id="PS50059">
    <property type="entry name" value="FKBP_PPIASE"/>
    <property type="match status" value="1"/>
</dbReference>
<comment type="function">
    <text evidence="5">PPIases accelerate the folding of proteins.</text>
</comment>
<dbReference type="InterPro" id="IPR001179">
    <property type="entry name" value="PPIase_FKBP_dom"/>
</dbReference>
<evidence type="ECO:0000256" key="8">
    <source>
        <dbReference type="SAM" id="MobiDB-lite"/>
    </source>
</evidence>
<dbReference type="PANTHER" id="PTHR43811">
    <property type="entry name" value="FKBP-TYPE PEPTIDYL-PROLYL CIS-TRANS ISOMERASE FKPA"/>
    <property type="match status" value="1"/>
</dbReference>
<organism evidence="10 11">
    <name type="scientific">Hydrogenophaga intermedia</name>
    <dbReference type="NCBI Taxonomy" id="65786"/>
    <lineage>
        <taxon>Bacteria</taxon>
        <taxon>Pseudomonadati</taxon>
        <taxon>Pseudomonadota</taxon>
        <taxon>Betaproteobacteria</taxon>
        <taxon>Burkholderiales</taxon>
        <taxon>Comamonadaceae</taxon>
        <taxon>Hydrogenophaga</taxon>
    </lineage>
</organism>
<evidence type="ECO:0000256" key="5">
    <source>
        <dbReference type="ARBA" id="ARBA00056164"/>
    </source>
</evidence>
<reference evidence="11" key="1">
    <citation type="submission" date="2014-02" db="EMBL/GenBank/DDBJ databases">
        <authorList>
            <person name="Gan H."/>
        </authorList>
    </citation>
    <scope>NUCLEOTIDE SEQUENCE [LARGE SCALE GENOMIC DNA]</scope>
    <source>
        <strain evidence="11">S1</strain>
    </source>
</reference>
<keyword evidence="11" id="KW-1185">Reference proteome</keyword>
<comment type="catalytic activity">
    <reaction evidence="1 6 7">
        <text>[protein]-peptidylproline (omega=180) = [protein]-peptidylproline (omega=0)</text>
        <dbReference type="Rhea" id="RHEA:16237"/>
        <dbReference type="Rhea" id="RHEA-COMP:10747"/>
        <dbReference type="Rhea" id="RHEA-COMP:10748"/>
        <dbReference type="ChEBI" id="CHEBI:83833"/>
        <dbReference type="ChEBI" id="CHEBI:83834"/>
        <dbReference type="EC" id="5.2.1.8"/>
    </reaction>
</comment>
<dbReference type="Proteomes" id="UP000028878">
    <property type="component" value="Unassembled WGS sequence"/>
</dbReference>
<evidence type="ECO:0000256" key="2">
    <source>
        <dbReference type="ARBA" id="ARBA00006577"/>
    </source>
</evidence>
<name>A0A1L1PD32_HYDIT</name>
<dbReference type="EC" id="5.2.1.8" evidence="7"/>
<evidence type="ECO:0000256" key="4">
    <source>
        <dbReference type="ARBA" id="ARBA00023235"/>
    </source>
</evidence>
<keyword evidence="3 6" id="KW-0697">Rotamase</keyword>
<accession>A0A1L1PD32</accession>
<dbReference type="Pfam" id="PF00254">
    <property type="entry name" value="FKBP_C"/>
    <property type="match status" value="1"/>
</dbReference>
<evidence type="ECO:0000256" key="1">
    <source>
        <dbReference type="ARBA" id="ARBA00000971"/>
    </source>
</evidence>
<dbReference type="PANTHER" id="PTHR43811:SF19">
    <property type="entry name" value="39 KDA FK506-BINDING NUCLEAR PROTEIN"/>
    <property type="match status" value="1"/>
</dbReference>
<dbReference type="AlphaFoldDB" id="A0A1L1PD32"/>
<dbReference type="Gene3D" id="3.10.50.40">
    <property type="match status" value="1"/>
</dbReference>
<comment type="similarity">
    <text evidence="2 7">Belongs to the FKBP-type PPIase family.</text>
</comment>
<feature type="domain" description="PPIase FKBP-type" evidence="9">
    <location>
        <begin position="24"/>
        <end position="115"/>
    </location>
</feature>
<evidence type="ECO:0000313" key="10">
    <source>
        <dbReference type="EMBL" id="CDN87898.1"/>
    </source>
</evidence>
<keyword evidence="4 6" id="KW-0413">Isomerase</keyword>
<dbReference type="SUPFAM" id="SSF54534">
    <property type="entry name" value="FKBP-like"/>
    <property type="match status" value="1"/>
</dbReference>
<dbReference type="FunFam" id="3.10.50.40:FF:000006">
    <property type="entry name" value="Peptidyl-prolyl cis-trans isomerase"/>
    <property type="match status" value="1"/>
</dbReference>
<protein>
    <recommendedName>
        <fullName evidence="7">Peptidyl-prolyl cis-trans isomerase</fullName>
        <ecNumber evidence="7">5.2.1.8</ecNumber>
    </recommendedName>
</protein>
<proteinExistence type="inferred from homology"/>